<evidence type="ECO:0000313" key="4">
    <source>
        <dbReference type="Proteomes" id="UP001396334"/>
    </source>
</evidence>
<dbReference type="InterPro" id="IPR026960">
    <property type="entry name" value="RVT-Znf"/>
</dbReference>
<evidence type="ECO:0000256" key="1">
    <source>
        <dbReference type="SAM" id="MobiDB-lite"/>
    </source>
</evidence>
<evidence type="ECO:0000259" key="2">
    <source>
        <dbReference type="Pfam" id="PF13966"/>
    </source>
</evidence>
<dbReference type="Pfam" id="PF13966">
    <property type="entry name" value="zf-RVT"/>
    <property type="match status" value="1"/>
</dbReference>
<dbReference type="PANTHER" id="PTHR47723">
    <property type="entry name" value="OS05G0353850 PROTEIN"/>
    <property type="match status" value="1"/>
</dbReference>
<comment type="caution">
    <text evidence="3">The sequence shown here is derived from an EMBL/GenBank/DDBJ whole genome shotgun (WGS) entry which is preliminary data.</text>
</comment>
<evidence type="ECO:0000313" key="3">
    <source>
        <dbReference type="EMBL" id="KAK8979996.1"/>
    </source>
</evidence>
<feature type="compositionally biased region" description="Polar residues" evidence="1">
    <location>
        <begin position="170"/>
        <end position="179"/>
    </location>
</feature>
<proteinExistence type="predicted"/>
<dbReference type="PANTHER" id="PTHR47723:SF19">
    <property type="entry name" value="POLYNUCLEOTIDYL TRANSFERASE, RIBONUCLEASE H-LIKE SUPERFAMILY PROTEIN"/>
    <property type="match status" value="1"/>
</dbReference>
<dbReference type="InterPro" id="IPR053151">
    <property type="entry name" value="RNase_H-like"/>
</dbReference>
<sequence>MENPTALDPFIVALTLAAHGLAEGNHGGRPPDNSMCVDSPTSLEGPRSVHCVDGQSTNKKDNDLNISASDIHMGNDALEQSRVMSGVALPDTGHRVGVDSVGVSNRKRRNGFPRKVFGTGDADTGRNVGLRSRFASLGDASLSVDHLEVSAPKSPDRQMDTTLLATKNTLVGNGRTSGSEHGVREVYVGDGSDDNALAQKSEGGSLLKGQLAENSRKVSEGNSESQEVPVRVASQGRVVVAKSSLIAEKNTTVQKKRDAQTSSTPTLAAGLSNLMEDLTNAEELENSRLGVSSSKGVGEASGNWDWPYLSPILPPEIRDLIAAVQPPQMWLGADSPEWRWTDSRHFTTSSAYSYLSDTDSTPTDTIWKKVWTLPIPQRVKTFMWITLHGRHLTNAERFRRHLTSSAVCAICGFHMEDMSHILRNCVAARGLWTRVLHPDLLVDFFHTPFNGWLQRNLGCTAISVYGDQWESRFAIYCWLLWKDRCSAILDSYHTPREDVLSRGARLMHECVRVLHTRLHNSTPKSMQSMKLSRPAPGWVKGNVDASVNTTNGQVAIGGINQEEHGVWIQTSHSLSGNGLVASIRYWIDHNWELVIRHIPRTCNILADKLADWGRLNSQEVGTLANPPLSMVVDVETDKSSLQTVPLVLQDWFGRVDVVCFNSQVDPGG</sequence>
<accession>A0ABR2NV91</accession>
<dbReference type="EMBL" id="JBBPBN010000097">
    <property type="protein sequence ID" value="KAK8979996.1"/>
    <property type="molecule type" value="Genomic_DNA"/>
</dbReference>
<feature type="region of interest" description="Disordered" evidence="1">
    <location>
        <begin position="170"/>
        <end position="230"/>
    </location>
</feature>
<keyword evidence="4" id="KW-1185">Reference proteome</keyword>
<protein>
    <recommendedName>
        <fullName evidence="2">Reverse transcriptase zinc-binding domain-containing protein</fullName>
    </recommendedName>
</protein>
<name>A0ABR2NV91_9ROSI</name>
<feature type="domain" description="Reverse transcriptase zinc-binding" evidence="2">
    <location>
        <begin position="346"/>
        <end position="432"/>
    </location>
</feature>
<reference evidence="3 4" key="1">
    <citation type="journal article" date="2024" name="G3 (Bethesda)">
        <title>Genome assembly of Hibiscus sabdariffa L. provides insights into metabolisms of medicinal natural products.</title>
        <authorList>
            <person name="Kim T."/>
        </authorList>
    </citation>
    <scope>NUCLEOTIDE SEQUENCE [LARGE SCALE GENOMIC DNA]</scope>
    <source>
        <strain evidence="3">TK-2024</strain>
        <tissue evidence="3">Old leaves</tissue>
    </source>
</reference>
<organism evidence="3 4">
    <name type="scientific">Hibiscus sabdariffa</name>
    <name type="common">roselle</name>
    <dbReference type="NCBI Taxonomy" id="183260"/>
    <lineage>
        <taxon>Eukaryota</taxon>
        <taxon>Viridiplantae</taxon>
        <taxon>Streptophyta</taxon>
        <taxon>Embryophyta</taxon>
        <taxon>Tracheophyta</taxon>
        <taxon>Spermatophyta</taxon>
        <taxon>Magnoliopsida</taxon>
        <taxon>eudicotyledons</taxon>
        <taxon>Gunneridae</taxon>
        <taxon>Pentapetalae</taxon>
        <taxon>rosids</taxon>
        <taxon>malvids</taxon>
        <taxon>Malvales</taxon>
        <taxon>Malvaceae</taxon>
        <taxon>Malvoideae</taxon>
        <taxon>Hibiscus</taxon>
    </lineage>
</organism>
<feature type="region of interest" description="Disordered" evidence="1">
    <location>
        <begin position="23"/>
        <end position="66"/>
    </location>
</feature>
<gene>
    <name evidence="3" type="ORF">V6N11_061217</name>
</gene>
<dbReference type="Proteomes" id="UP001396334">
    <property type="component" value="Unassembled WGS sequence"/>
</dbReference>